<organism evidence="6 8">
    <name type="scientific">Candidatus Argoarchaeum ethanivorans</name>
    <dbReference type="NCBI Taxonomy" id="2608793"/>
    <lineage>
        <taxon>Archaea</taxon>
        <taxon>Methanobacteriati</taxon>
        <taxon>Methanobacteriota</taxon>
        <taxon>Stenosarchaea group</taxon>
        <taxon>Methanomicrobia</taxon>
        <taxon>Methanosarcinales</taxon>
        <taxon>Methanosarcinales incertae sedis</taxon>
        <taxon>GOM Arc I cluster</taxon>
        <taxon>Candidatus Argoarchaeum</taxon>
    </lineage>
</organism>
<dbReference type="InterPro" id="IPR024550">
    <property type="entry name" value="TFIIEa/SarR/Rpc3_HTH_dom"/>
</dbReference>
<proteinExistence type="inferred from homology"/>
<comment type="caution">
    <text evidence="6">The sequence shown here is derived from an EMBL/GenBank/DDBJ whole genome shotgun (WGS) entry which is preliminary data.</text>
</comment>
<dbReference type="EMBL" id="CAJHIS010000005">
    <property type="protein sequence ID" value="CAD6492476.1"/>
    <property type="molecule type" value="Genomic_DNA"/>
</dbReference>
<comment type="subunit">
    <text evidence="4">Monomer. Interaction with RNA polymerase subunits RpoF and RpoE is necessary for Tfe stimulatory transcription activity. Able to interact with Tbp and RNA polymerase in the absence of DNA promoter. Interacts both with the preinitiation and elongation complexes.</text>
</comment>
<gene>
    <name evidence="4 6" type="primary">tfe</name>
    <name evidence="7" type="ORF">EMLJLAPB_00295</name>
    <name evidence="6" type="ORF">FFODKBPE_00027</name>
</gene>
<protein>
    <recommendedName>
        <fullName evidence="4">Transcription factor E</fullName>
        <shortName evidence="4">TFE</shortName>
    </recommendedName>
    <alternativeName>
        <fullName evidence="4">TFIIE subunit alpha homolog</fullName>
    </alternativeName>
    <alternativeName>
        <fullName evidence="4">Transcription initiation factor TFIIE</fullName>
    </alternativeName>
</protein>
<dbReference type="AlphaFoldDB" id="A0A811T5C5"/>
<dbReference type="GO" id="GO:0006355">
    <property type="term" value="P:regulation of DNA-templated transcription"/>
    <property type="evidence" value="ECO:0007669"/>
    <property type="project" value="InterPro"/>
</dbReference>
<keyword evidence="1 4" id="KW-0805">Transcription regulation</keyword>
<dbReference type="SUPFAM" id="SSF46785">
    <property type="entry name" value="Winged helix' DNA-binding domain"/>
    <property type="match status" value="1"/>
</dbReference>
<evidence type="ECO:0000313" key="8">
    <source>
        <dbReference type="Proteomes" id="UP000603056"/>
    </source>
</evidence>
<dbReference type="InterPro" id="IPR036388">
    <property type="entry name" value="WH-like_DNA-bd_sf"/>
</dbReference>
<dbReference type="InterPro" id="IPR002853">
    <property type="entry name" value="TFIIE_asu"/>
</dbReference>
<dbReference type="HAMAP" id="MF_01909">
    <property type="entry name" value="TFE_arch"/>
    <property type="match status" value="1"/>
</dbReference>
<evidence type="ECO:0000313" key="6">
    <source>
        <dbReference type="EMBL" id="CAD6490840.1"/>
    </source>
</evidence>
<keyword evidence="3 4" id="KW-0804">Transcription</keyword>
<dbReference type="Proteomes" id="UP000634805">
    <property type="component" value="Unassembled WGS sequence"/>
</dbReference>
<dbReference type="InterPro" id="IPR036390">
    <property type="entry name" value="WH_DNA-bd_sf"/>
</dbReference>
<comment type="similarity">
    <text evidence="4">Belongs to the TFE family.</text>
</comment>
<dbReference type="PIRSF" id="PIRSF006373">
    <property type="entry name" value="TF_E_archaea"/>
    <property type="match status" value="1"/>
</dbReference>
<name>A0A811T5C5_9EURY</name>
<comment type="domain">
    <text evidence="4">The winged helix domain is involved in binding to DNA in the preinitiation complex.</text>
</comment>
<dbReference type="PROSITE" id="PS51344">
    <property type="entry name" value="HTH_TFE_IIE"/>
    <property type="match status" value="1"/>
</dbReference>
<dbReference type="GO" id="GO:0006367">
    <property type="term" value="P:transcription initiation at RNA polymerase II promoter"/>
    <property type="evidence" value="ECO:0007669"/>
    <property type="project" value="InterPro"/>
</dbReference>
<evidence type="ECO:0000259" key="5">
    <source>
        <dbReference type="PROSITE" id="PS51344"/>
    </source>
</evidence>
<sequence length="175" mass="20421">MIDLDDTVVCGYFHSLVGEEGMKVIRNMPEGEVTDEEISTVTEVMLNAVRRTLFFLYENRLASYRRERDTNSGWLTYLWRVDLSPLDSLLEDERKKLLANLEKRLLFEEENMFYTCKNECGRCFFGDAAELDFVCPKCGEKLMHHDNEEVIKVIKKRILKLNPKDVNNDPDTTIA</sequence>
<dbReference type="Proteomes" id="UP000603056">
    <property type="component" value="Unassembled WGS sequence"/>
</dbReference>
<comment type="function">
    <text evidence="4">Transcription factor that plays a role in the activation of archaeal genes transcribed by RNA polymerase. Facilitates transcription initiation by enhancing TATA-box recognition by TATA-box-binding protein (Tbp), and transcription factor B (Tfb) and RNA polymerase recruitment. Not absolutely required for transcription in vitro, but particularly important in cases where Tbp or Tfb function is not optimal. It dynamically alters the nucleic acid-binding properties of RNA polymerases by stabilizing the initiation complex and destabilizing elongation complexes. Seems to translocate with the RNA polymerase following initiation and acts by binding to the non template strand of the transcription bubble in elongation complexes.</text>
</comment>
<dbReference type="Gene3D" id="1.10.10.10">
    <property type="entry name" value="Winged helix-like DNA-binding domain superfamily/Winged helix DNA-binding domain"/>
    <property type="match status" value="1"/>
</dbReference>
<dbReference type="InterPro" id="IPR017919">
    <property type="entry name" value="TFIIE/TFIIEa_HTH"/>
</dbReference>
<evidence type="ECO:0000256" key="1">
    <source>
        <dbReference type="ARBA" id="ARBA00023015"/>
    </source>
</evidence>
<keyword evidence="2 4" id="KW-0238">DNA-binding</keyword>
<accession>A0A811T5C5</accession>
<evidence type="ECO:0000313" key="7">
    <source>
        <dbReference type="EMBL" id="CAD6492476.1"/>
    </source>
</evidence>
<dbReference type="SMART" id="SM00531">
    <property type="entry name" value="TFIIE"/>
    <property type="match status" value="1"/>
</dbReference>
<dbReference type="EMBL" id="CAJHIP010000001">
    <property type="protein sequence ID" value="CAD6490840.1"/>
    <property type="molecule type" value="Genomic_DNA"/>
</dbReference>
<evidence type="ECO:0000256" key="4">
    <source>
        <dbReference type="HAMAP-Rule" id="MF_01909"/>
    </source>
</evidence>
<evidence type="ECO:0000256" key="3">
    <source>
        <dbReference type="ARBA" id="ARBA00023163"/>
    </source>
</evidence>
<reference evidence="6" key="1">
    <citation type="submission" date="2020-10" db="EMBL/GenBank/DDBJ databases">
        <authorList>
            <person name="Hahn C.J."/>
            <person name="Laso-Perez R."/>
            <person name="Vulcano F."/>
            <person name="Vaziourakis K.-M."/>
            <person name="Stokke R."/>
            <person name="Steen I.H."/>
            <person name="Teske A."/>
            <person name="Boetius A."/>
            <person name="Liebeke M."/>
            <person name="Amann R."/>
            <person name="Knittel K."/>
        </authorList>
    </citation>
    <scope>NUCLEOTIDE SEQUENCE</scope>
    <source>
        <strain evidence="7">Gfbio:e3339647-f889-4370-9287-4fb5cb688e4c:AG392D22_GoMArc1</strain>
        <strain evidence="6">Gfbio:e3339647-f889-4370-9287-4fb5cb688e4c:AG394J04_GoMArc1</strain>
    </source>
</reference>
<dbReference type="InterPro" id="IPR016481">
    <property type="entry name" value="TF_E_archaea"/>
</dbReference>
<dbReference type="Pfam" id="PF02002">
    <property type="entry name" value="TFIIE_alpha"/>
    <property type="match status" value="1"/>
</dbReference>
<evidence type="ECO:0000256" key="2">
    <source>
        <dbReference type="ARBA" id="ARBA00023125"/>
    </source>
</evidence>
<dbReference type="GO" id="GO:0003677">
    <property type="term" value="F:DNA binding"/>
    <property type="evidence" value="ECO:0007669"/>
    <property type="project" value="UniProtKB-KW"/>
</dbReference>
<feature type="domain" description="HTH TFE/IIEalpha-type" evidence="5">
    <location>
        <begin position="5"/>
        <end position="87"/>
    </location>
</feature>